<dbReference type="Pfam" id="PF00345">
    <property type="entry name" value="PapD_N"/>
    <property type="match status" value="1"/>
</dbReference>
<dbReference type="GO" id="GO:0071555">
    <property type="term" value="P:cell wall organization"/>
    <property type="evidence" value="ECO:0007669"/>
    <property type="project" value="InterPro"/>
</dbReference>
<dbReference type="AlphaFoldDB" id="A0A4P6WPH2"/>
<dbReference type="Gene3D" id="2.60.40.10">
    <property type="entry name" value="Immunoglobulins"/>
    <property type="match status" value="2"/>
</dbReference>
<dbReference type="Proteomes" id="UP000293850">
    <property type="component" value="Chromosome"/>
</dbReference>
<reference evidence="11 12" key="1">
    <citation type="submission" date="2019-03" db="EMBL/GenBank/DDBJ databases">
        <title>Complete genome sequence of an arsenate-respiring bacteria, Citrobacter sp. LY-1.</title>
        <authorList>
            <person name="Wang H."/>
            <person name="Liu Y."/>
            <person name="Li Q."/>
            <person name="Huang J."/>
        </authorList>
    </citation>
    <scope>NUCLEOTIDE SEQUENCE [LARGE SCALE GENOMIC DNA]</scope>
    <source>
        <strain evidence="11 12">LY-1</strain>
    </source>
</reference>
<accession>A0A4P6WPH2</accession>
<feature type="signal peptide" evidence="8">
    <location>
        <begin position="1"/>
        <end position="23"/>
    </location>
</feature>
<evidence type="ECO:0000259" key="10">
    <source>
        <dbReference type="Pfam" id="PF02753"/>
    </source>
</evidence>
<sequence>MRVLRFGILPLFVVAMGINVAQAGVSIGGTRVIYDGGKKEASLSVNNPDTIPYLIQTWIETQSNDAGKAPFIITPPLYRLDKGQQNVMRIIHTGNLPEGKESLFWLNIKSIPSAERKDNTLQIAIKTRIKLIYRPVGLTQSTPEAQADKLHWKFAGKFIQVTNPSPYFINFNEITVASKRLDDVTYVAPASTASFALPTGITAGAITYRIINDYGGIGEAHHGAF</sequence>
<dbReference type="SUPFAM" id="SSF49584">
    <property type="entry name" value="Periplasmic chaperone C-domain"/>
    <property type="match status" value="1"/>
</dbReference>
<dbReference type="InterPro" id="IPR008962">
    <property type="entry name" value="PapD-like_sf"/>
</dbReference>
<comment type="subcellular location">
    <subcellularLocation>
        <location evidence="1">Periplasm</location>
    </subcellularLocation>
</comment>
<protein>
    <submittedName>
        <fullName evidence="11">Long polar fimbrial chaperone LpfB</fullName>
    </submittedName>
</protein>
<evidence type="ECO:0000259" key="9">
    <source>
        <dbReference type="Pfam" id="PF00345"/>
    </source>
</evidence>
<feature type="chain" id="PRO_5020551978" evidence="8">
    <location>
        <begin position="24"/>
        <end position="225"/>
    </location>
</feature>
<dbReference type="KEGG" id="cars:E1B03_15235"/>
<dbReference type="GO" id="GO:0030288">
    <property type="term" value="C:outer membrane-bounded periplasmic space"/>
    <property type="evidence" value="ECO:0007669"/>
    <property type="project" value="InterPro"/>
</dbReference>
<feature type="domain" description="Pili assembly chaperone N-terminal" evidence="9">
    <location>
        <begin position="24"/>
        <end position="138"/>
    </location>
</feature>
<dbReference type="Pfam" id="PF02753">
    <property type="entry name" value="PapD_C"/>
    <property type="match status" value="1"/>
</dbReference>
<evidence type="ECO:0000256" key="5">
    <source>
        <dbReference type="ARBA" id="ARBA00022764"/>
    </source>
</evidence>
<proteinExistence type="inferred from homology"/>
<dbReference type="PANTHER" id="PTHR30251">
    <property type="entry name" value="PILUS ASSEMBLY CHAPERONE"/>
    <property type="match status" value="1"/>
</dbReference>
<dbReference type="PRINTS" id="PR00969">
    <property type="entry name" value="CHAPERONPILI"/>
</dbReference>
<gene>
    <name evidence="11" type="ORF">E1B03_15235</name>
</gene>
<dbReference type="InterPro" id="IPR016147">
    <property type="entry name" value="Pili_assmbl_chaperone_N"/>
</dbReference>
<evidence type="ECO:0000256" key="4">
    <source>
        <dbReference type="ARBA" id="ARBA00022729"/>
    </source>
</evidence>
<keyword evidence="4 8" id="KW-0732">Signal</keyword>
<dbReference type="PANTHER" id="PTHR30251:SF9">
    <property type="entry name" value="CHAPERONE PROTEIN CAF1M"/>
    <property type="match status" value="1"/>
</dbReference>
<dbReference type="InterPro" id="IPR050643">
    <property type="entry name" value="Periplasmic_pilus_chap"/>
</dbReference>
<evidence type="ECO:0000313" key="11">
    <source>
        <dbReference type="EMBL" id="QBM23705.1"/>
    </source>
</evidence>
<keyword evidence="5" id="KW-0574">Periplasm</keyword>
<dbReference type="FunFam" id="2.60.40.10:FF:000458">
    <property type="entry name" value="Molecular chaperone FimC"/>
    <property type="match status" value="1"/>
</dbReference>
<evidence type="ECO:0000256" key="8">
    <source>
        <dbReference type="SAM" id="SignalP"/>
    </source>
</evidence>
<dbReference type="InterPro" id="IPR016148">
    <property type="entry name" value="Pili_assmbl_chaperone_C"/>
</dbReference>
<dbReference type="InterPro" id="IPR001829">
    <property type="entry name" value="Pili_assmbl_chaperone_bac"/>
</dbReference>
<evidence type="ECO:0000256" key="2">
    <source>
        <dbReference type="ARBA" id="ARBA00007399"/>
    </source>
</evidence>
<organism evidence="11 12">
    <name type="scientific">Citrobacter arsenatis</name>
    <dbReference type="NCBI Taxonomy" id="2546350"/>
    <lineage>
        <taxon>Bacteria</taxon>
        <taxon>Pseudomonadati</taxon>
        <taxon>Pseudomonadota</taxon>
        <taxon>Gammaproteobacteria</taxon>
        <taxon>Enterobacterales</taxon>
        <taxon>Enterobacteriaceae</taxon>
        <taxon>Citrobacter</taxon>
    </lineage>
</organism>
<name>A0A4P6WPH2_9ENTR</name>
<keyword evidence="7" id="KW-0393">Immunoglobulin domain</keyword>
<evidence type="ECO:0000313" key="12">
    <source>
        <dbReference type="Proteomes" id="UP000293850"/>
    </source>
</evidence>
<keyword evidence="12" id="KW-1185">Reference proteome</keyword>
<dbReference type="SUPFAM" id="SSF49354">
    <property type="entry name" value="PapD-like"/>
    <property type="match status" value="1"/>
</dbReference>
<feature type="domain" description="Pili assembly chaperone C-terminal" evidence="10">
    <location>
        <begin position="161"/>
        <end position="217"/>
    </location>
</feature>
<evidence type="ECO:0000256" key="7">
    <source>
        <dbReference type="ARBA" id="ARBA00023319"/>
    </source>
</evidence>
<keyword evidence="6" id="KW-0143">Chaperone</keyword>
<dbReference type="InterPro" id="IPR013783">
    <property type="entry name" value="Ig-like_fold"/>
</dbReference>
<dbReference type="RefSeq" id="WP_103770831.1">
    <property type="nucleotide sequence ID" value="NZ_CP037864.1"/>
</dbReference>
<evidence type="ECO:0000256" key="3">
    <source>
        <dbReference type="ARBA" id="ARBA00022558"/>
    </source>
</evidence>
<evidence type="ECO:0000256" key="1">
    <source>
        <dbReference type="ARBA" id="ARBA00004418"/>
    </source>
</evidence>
<keyword evidence="3" id="KW-1029">Fimbrium biogenesis</keyword>
<dbReference type="InterPro" id="IPR036316">
    <property type="entry name" value="Pili_assmbl_chap_C_dom_sf"/>
</dbReference>
<dbReference type="EMBL" id="CP037864">
    <property type="protein sequence ID" value="QBM23705.1"/>
    <property type="molecule type" value="Genomic_DNA"/>
</dbReference>
<comment type="similarity">
    <text evidence="2">Belongs to the periplasmic pilus chaperone family.</text>
</comment>
<evidence type="ECO:0000256" key="6">
    <source>
        <dbReference type="ARBA" id="ARBA00023186"/>
    </source>
</evidence>